<dbReference type="Pfam" id="PF07332">
    <property type="entry name" value="Phage_holin_3_6"/>
    <property type="match status" value="1"/>
</dbReference>
<keyword evidence="2" id="KW-0472">Membrane</keyword>
<dbReference type="Proteomes" id="UP000523000">
    <property type="component" value="Unassembled WGS sequence"/>
</dbReference>
<sequence length="292" mass="30793">MTEAESTPLSGDRTAAPTTIKGQVSGLGRLVPRQLRDELSLALIALKASGIRLGIAAGAAVVAIVFLCFLLISLVVAAIMGLSTVMAPWLAALIVGAAFLLLALALAGFAVWRVKRSMPLVPEEALRGLRHDVGILREGSSFNEATLDEPREPRHKDEDQVAAKEAKAAAPKPTHDELLKRTRARRHEIALLRDGLGYKLEAPRKAAETVSKAAHSAGDGITRMAEAAHTTLVAAGEKLEAGKEAATQKLAEASGLSGENAGTALRERWAPLAVMTGSLIAFVVLVRKLFGK</sequence>
<dbReference type="InterPro" id="IPR009937">
    <property type="entry name" value="Phage_holin_3_6"/>
</dbReference>
<dbReference type="AlphaFoldDB" id="A0A839QVS6"/>
<dbReference type="EMBL" id="JACHVS010000001">
    <property type="protein sequence ID" value="MBB2996111.1"/>
    <property type="molecule type" value="Genomic_DNA"/>
</dbReference>
<feature type="region of interest" description="Disordered" evidence="1">
    <location>
        <begin position="144"/>
        <end position="180"/>
    </location>
</feature>
<evidence type="ECO:0000313" key="3">
    <source>
        <dbReference type="EMBL" id="MBB2996111.1"/>
    </source>
</evidence>
<feature type="transmembrane region" description="Helical" evidence="2">
    <location>
        <begin position="86"/>
        <end position="112"/>
    </location>
</feature>
<gene>
    <name evidence="3" type="ORF">E9229_002302</name>
</gene>
<reference evidence="3 4" key="1">
    <citation type="submission" date="2020-08" db="EMBL/GenBank/DDBJ databases">
        <title>Sequencing the genomes of 1000 actinobacteria strains.</title>
        <authorList>
            <person name="Klenk H.-P."/>
        </authorList>
    </citation>
    <scope>NUCLEOTIDE SEQUENCE [LARGE SCALE GENOMIC DNA]</scope>
    <source>
        <strain evidence="3 4">DSM 22826</strain>
    </source>
</reference>
<organism evidence="3 4">
    <name type="scientific">Paeniglutamicibacter cryotolerans</name>
    <dbReference type="NCBI Taxonomy" id="670079"/>
    <lineage>
        <taxon>Bacteria</taxon>
        <taxon>Bacillati</taxon>
        <taxon>Actinomycetota</taxon>
        <taxon>Actinomycetes</taxon>
        <taxon>Micrococcales</taxon>
        <taxon>Micrococcaceae</taxon>
        <taxon>Paeniglutamicibacter</taxon>
    </lineage>
</organism>
<evidence type="ECO:0000313" key="4">
    <source>
        <dbReference type="Proteomes" id="UP000523000"/>
    </source>
</evidence>
<proteinExistence type="predicted"/>
<feature type="compositionally biased region" description="Basic and acidic residues" evidence="1">
    <location>
        <begin position="148"/>
        <end position="180"/>
    </location>
</feature>
<evidence type="ECO:0000256" key="1">
    <source>
        <dbReference type="SAM" id="MobiDB-lite"/>
    </source>
</evidence>
<keyword evidence="4" id="KW-1185">Reference proteome</keyword>
<keyword evidence="2" id="KW-0812">Transmembrane</keyword>
<name>A0A839QVS6_9MICC</name>
<feature type="transmembrane region" description="Helical" evidence="2">
    <location>
        <begin position="53"/>
        <end position="80"/>
    </location>
</feature>
<keyword evidence="2" id="KW-1133">Transmembrane helix</keyword>
<dbReference type="RefSeq" id="WP_183511305.1">
    <property type="nucleotide sequence ID" value="NZ_BAABGK010000002.1"/>
</dbReference>
<protein>
    <submittedName>
        <fullName evidence="3">Putative membrane protein YqjE</fullName>
    </submittedName>
</protein>
<accession>A0A839QVS6</accession>
<feature type="transmembrane region" description="Helical" evidence="2">
    <location>
        <begin position="269"/>
        <end position="290"/>
    </location>
</feature>
<comment type="caution">
    <text evidence="3">The sequence shown here is derived from an EMBL/GenBank/DDBJ whole genome shotgun (WGS) entry which is preliminary data.</text>
</comment>
<evidence type="ECO:0000256" key="2">
    <source>
        <dbReference type="SAM" id="Phobius"/>
    </source>
</evidence>